<feature type="domain" description="DNA endonuclease activator Ctp1 C-terminal" evidence="6">
    <location>
        <begin position="538"/>
        <end position="651"/>
    </location>
</feature>
<feature type="compositionally biased region" description="Low complexity" evidence="5">
    <location>
        <begin position="451"/>
        <end position="462"/>
    </location>
</feature>
<feature type="region of interest" description="Disordered" evidence="5">
    <location>
        <begin position="625"/>
        <end position="664"/>
    </location>
</feature>
<evidence type="ECO:0000259" key="6">
    <source>
        <dbReference type="Pfam" id="PF08573"/>
    </source>
</evidence>
<feature type="compositionally biased region" description="Basic and acidic residues" evidence="5">
    <location>
        <begin position="344"/>
        <end position="361"/>
    </location>
</feature>
<feature type="compositionally biased region" description="Basic residues" evidence="5">
    <location>
        <begin position="626"/>
        <end position="635"/>
    </location>
</feature>
<keyword evidence="8" id="KW-1185">Reference proteome</keyword>
<feature type="compositionally biased region" description="Basic and acidic residues" evidence="5">
    <location>
        <begin position="653"/>
        <end position="664"/>
    </location>
</feature>
<sequence length="686" mass="76537">MEIFNDLQASIAEACATSISDAQKKFDAAVTAQQKRLEEAETHLSSALEAQKAAEERANNLQRHVDALKDELNTHKASPKELEPPTAIPNLERDFAPGRVWKNEEIDASRLRDILETKYSKLYEGLQAFVQSWSSLKAVTLQHKKKLQTWERQLKKDSFTITLDNSTVTFTRSTNADGESVADGGEIRASMRRRLADEHPGPEENRPRSRRLDHDENVHRTKPATATWTRPAEPIRTGKSKSFADSSLVTATQETLTSDGLSSESSSGLPSNLQTRKRKRVQPSGENELRQGAPEKPVLIKSETLSSSPVQPGAMAPGCLAHFPSTQDLDEIGGVVQTPTKKQAFKEIPWDTEHQYSDRKPNVSTPSRPTQPVGVLQPIDGNVPSLRSRGQGSTAKKPRSSATAALMMAEDGDSGDFQTSPRKRAKTPIRNATPKVKHDGNTRLQDLLEGSSSSKPSFPSSKRAAGHRVDERNRSNKSHANARKSALPGPEKTQTDYASQAGLEVQPEEEPYRSRPLNRLGLHHFKINPAANAGLDYAYDDVIRKKDDRKCMSGCTRPGCCGDRFRAMARMAIQGSNKTAAQNEEEQRIVEDFIGENGASLVGMTERQHEQIRVEALARHYANQYGRHRHTHQRARSPPGFWRTEMPSTQEIEADRENARKMEREKVEERYREAMRPGGVWTWADE</sequence>
<dbReference type="OrthoDB" id="5801062at2759"/>
<protein>
    <recommendedName>
        <fullName evidence="6">DNA endonuclease activator Ctp1 C-terminal domain-containing protein</fullName>
    </recommendedName>
</protein>
<keyword evidence="3" id="KW-0539">Nucleus</keyword>
<dbReference type="GO" id="GO:0006281">
    <property type="term" value="P:DNA repair"/>
    <property type="evidence" value="ECO:0007669"/>
    <property type="project" value="InterPro"/>
</dbReference>
<evidence type="ECO:0000256" key="3">
    <source>
        <dbReference type="ARBA" id="ARBA00023242"/>
    </source>
</evidence>
<keyword evidence="4" id="KW-0175">Coiled coil</keyword>
<evidence type="ECO:0000256" key="5">
    <source>
        <dbReference type="SAM" id="MobiDB-lite"/>
    </source>
</evidence>
<feature type="region of interest" description="Disordered" evidence="5">
    <location>
        <begin position="192"/>
        <end position="299"/>
    </location>
</feature>
<evidence type="ECO:0000313" key="8">
    <source>
        <dbReference type="Proteomes" id="UP000019376"/>
    </source>
</evidence>
<organism evidence="7 8">
    <name type="scientific">Penicillium oxalicum (strain 114-2 / CGMCC 5302)</name>
    <name type="common">Penicillium decumbens</name>
    <dbReference type="NCBI Taxonomy" id="933388"/>
    <lineage>
        <taxon>Eukaryota</taxon>
        <taxon>Fungi</taxon>
        <taxon>Dikarya</taxon>
        <taxon>Ascomycota</taxon>
        <taxon>Pezizomycotina</taxon>
        <taxon>Eurotiomycetes</taxon>
        <taxon>Eurotiomycetidae</taxon>
        <taxon>Eurotiales</taxon>
        <taxon>Aspergillaceae</taxon>
        <taxon>Penicillium</taxon>
    </lineage>
</organism>
<keyword evidence="2" id="KW-0227">DNA damage</keyword>
<dbReference type="Pfam" id="PF08573">
    <property type="entry name" value="SAE2"/>
    <property type="match status" value="1"/>
</dbReference>
<evidence type="ECO:0000313" key="7">
    <source>
        <dbReference type="EMBL" id="EPS27411.1"/>
    </source>
</evidence>
<dbReference type="InterPro" id="IPR013882">
    <property type="entry name" value="Ctp1_C"/>
</dbReference>
<dbReference type="PhylomeDB" id="S7ZFJ1"/>
<dbReference type="eggNOG" id="ENOG502S92Z">
    <property type="taxonomic scope" value="Eukaryota"/>
</dbReference>
<comment type="subcellular location">
    <subcellularLocation>
        <location evidence="1">Nucleus</location>
    </subcellularLocation>
</comment>
<dbReference type="GO" id="GO:0005634">
    <property type="term" value="C:nucleus"/>
    <property type="evidence" value="ECO:0007669"/>
    <property type="project" value="UniProtKB-SubCell"/>
</dbReference>
<feature type="region of interest" description="Disordered" evidence="5">
    <location>
        <begin position="343"/>
        <end position="512"/>
    </location>
</feature>
<dbReference type="AlphaFoldDB" id="S7ZFJ1"/>
<proteinExistence type="predicted"/>
<feature type="coiled-coil region" evidence="4">
    <location>
        <begin position="30"/>
        <end position="78"/>
    </location>
</feature>
<feature type="compositionally biased region" description="Basic and acidic residues" evidence="5">
    <location>
        <begin position="194"/>
        <end position="219"/>
    </location>
</feature>
<evidence type="ECO:0000256" key="1">
    <source>
        <dbReference type="ARBA" id="ARBA00004123"/>
    </source>
</evidence>
<gene>
    <name evidence="7" type="ORF">PDE_02354</name>
</gene>
<dbReference type="EMBL" id="KB644410">
    <property type="protein sequence ID" value="EPS27411.1"/>
    <property type="molecule type" value="Genomic_DNA"/>
</dbReference>
<feature type="compositionally biased region" description="Polar residues" evidence="5">
    <location>
        <begin position="243"/>
        <end position="253"/>
    </location>
</feature>
<name>S7ZFJ1_PENO1</name>
<evidence type="ECO:0000256" key="2">
    <source>
        <dbReference type="ARBA" id="ARBA00022763"/>
    </source>
</evidence>
<feature type="compositionally biased region" description="Low complexity" evidence="5">
    <location>
        <begin position="254"/>
        <end position="271"/>
    </location>
</feature>
<dbReference type="Proteomes" id="UP000019376">
    <property type="component" value="Unassembled WGS sequence"/>
</dbReference>
<dbReference type="STRING" id="933388.S7ZFJ1"/>
<evidence type="ECO:0000256" key="4">
    <source>
        <dbReference type="SAM" id="Coils"/>
    </source>
</evidence>
<accession>S7ZFJ1</accession>
<dbReference type="HOGENOM" id="CLU_018738_1_0_1"/>
<reference evidence="7 8" key="1">
    <citation type="journal article" date="2013" name="PLoS ONE">
        <title>Genomic and secretomic analyses reveal unique features of the lignocellulolytic enzyme system of Penicillium decumbens.</title>
        <authorList>
            <person name="Liu G."/>
            <person name="Zhang L."/>
            <person name="Wei X."/>
            <person name="Zou G."/>
            <person name="Qin Y."/>
            <person name="Ma L."/>
            <person name="Li J."/>
            <person name="Zheng H."/>
            <person name="Wang S."/>
            <person name="Wang C."/>
            <person name="Xun L."/>
            <person name="Zhao G.-P."/>
            <person name="Zhou Z."/>
            <person name="Qu Y."/>
        </authorList>
    </citation>
    <scope>NUCLEOTIDE SEQUENCE [LARGE SCALE GENOMIC DNA]</scope>
    <source>
        <strain evidence="8">114-2 / CGMCC 5302</strain>
    </source>
</reference>